<dbReference type="GO" id="GO:0016874">
    <property type="term" value="F:ligase activity"/>
    <property type="evidence" value="ECO:0007669"/>
    <property type="project" value="UniProtKB-KW"/>
</dbReference>
<evidence type="ECO:0000313" key="1">
    <source>
        <dbReference type="EMBL" id="GER56973.1"/>
    </source>
</evidence>
<gene>
    <name evidence="1" type="ORF">STAS_34747</name>
</gene>
<reference evidence="2" key="1">
    <citation type="journal article" date="2019" name="Curr. Biol.">
        <title>Genome Sequence of Striga asiatica Provides Insight into the Evolution of Plant Parasitism.</title>
        <authorList>
            <person name="Yoshida S."/>
            <person name="Kim S."/>
            <person name="Wafula E.K."/>
            <person name="Tanskanen J."/>
            <person name="Kim Y.M."/>
            <person name="Honaas L."/>
            <person name="Yang Z."/>
            <person name="Spallek T."/>
            <person name="Conn C.E."/>
            <person name="Ichihashi Y."/>
            <person name="Cheong K."/>
            <person name="Cui S."/>
            <person name="Der J.P."/>
            <person name="Gundlach H."/>
            <person name="Jiao Y."/>
            <person name="Hori C."/>
            <person name="Ishida J.K."/>
            <person name="Kasahara H."/>
            <person name="Kiba T."/>
            <person name="Kim M.S."/>
            <person name="Koo N."/>
            <person name="Laohavisit A."/>
            <person name="Lee Y.H."/>
            <person name="Lumba S."/>
            <person name="McCourt P."/>
            <person name="Mortimer J.C."/>
            <person name="Mutuku J.M."/>
            <person name="Nomura T."/>
            <person name="Sasaki-Sekimoto Y."/>
            <person name="Seto Y."/>
            <person name="Wang Y."/>
            <person name="Wakatake T."/>
            <person name="Sakakibara H."/>
            <person name="Demura T."/>
            <person name="Yamaguchi S."/>
            <person name="Yoneyama K."/>
            <person name="Manabe R.I."/>
            <person name="Nelson D.C."/>
            <person name="Schulman A.H."/>
            <person name="Timko M.P."/>
            <person name="dePamphilis C.W."/>
            <person name="Choi D."/>
            <person name="Shirasu K."/>
        </authorList>
    </citation>
    <scope>NUCLEOTIDE SEQUENCE [LARGE SCALE GENOMIC DNA]</scope>
    <source>
        <strain evidence="2">cv. UVA1</strain>
    </source>
</reference>
<protein>
    <submittedName>
        <fullName evidence="1">Lysine--tRNA ligase</fullName>
    </submittedName>
</protein>
<dbReference type="EMBL" id="BKCP01012959">
    <property type="protein sequence ID" value="GER56973.1"/>
    <property type="molecule type" value="Genomic_DNA"/>
</dbReference>
<dbReference type="Proteomes" id="UP000325081">
    <property type="component" value="Unassembled WGS sequence"/>
</dbReference>
<organism evidence="1 2">
    <name type="scientific">Striga asiatica</name>
    <name type="common">Asiatic witchweed</name>
    <name type="synonym">Buchnera asiatica</name>
    <dbReference type="NCBI Taxonomy" id="4170"/>
    <lineage>
        <taxon>Eukaryota</taxon>
        <taxon>Viridiplantae</taxon>
        <taxon>Streptophyta</taxon>
        <taxon>Embryophyta</taxon>
        <taxon>Tracheophyta</taxon>
        <taxon>Spermatophyta</taxon>
        <taxon>Magnoliopsida</taxon>
        <taxon>eudicotyledons</taxon>
        <taxon>Gunneridae</taxon>
        <taxon>Pentapetalae</taxon>
        <taxon>asterids</taxon>
        <taxon>lamiids</taxon>
        <taxon>Lamiales</taxon>
        <taxon>Orobanchaceae</taxon>
        <taxon>Buchnereae</taxon>
        <taxon>Striga</taxon>
    </lineage>
</organism>
<dbReference type="AlphaFoldDB" id="A0A5A7RIB1"/>
<sequence length="166" mass="18518">MHVLVFQLSRRKPMMLKYPPRVVSLQRKYRRLVTPLWSSIGSYGSKSVEHPKPFARGPALEAQKCRTPEGSASDEEFVDAIERLFIAICKRSGIGSTTNDVTVARLADFEEAMNAKFARFESELRGEVKTLKTEMEGLRSEFAGIKALLNEVNLKIASAAGENKNA</sequence>
<name>A0A5A7RIB1_STRAF</name>
<accession>A0A5A7RIB1</accession>
<proteinExistence type="predicted"/>
<comment type="caution">
    <text evidence="1">The sequence shown here is derived from an EMBL/GenBank/DDBJ whole genome shotgun (WGS) entry which is preliminary data.</text>
</comment>
<evidence type="ECO:0000313" key="2">
    <source>
        <dbReference type="Proteomes" id="UP000325081"/>
    </source>
</evidence>
<keyword evidence="2" id="KW-1185">Reference proteome</keyword>
<keyword evidence="1" id="KW-0436">Ligase</keyword>